<gene>
    <name evidence="1" type="ORF">ACFO8L_14180</name>
</gene>
<evidence type="ECO:0000313" key="2">
    <source>
        <dbReference type="Proteomes" id="UP001595891"/>
    </source>
</evidence>
<protein>
    <recommendedName>
        <fullName evidence="3">SnoaL-like domain-containing protein</fullName>
    </recommendedName>
</protein>
<proteinExistence type="predicted"/>
<evidence type="ECO:0000313" key="1">
    <source>
        <dbReference type="EMBL" id="MFC4587238.1"/>
    </source>
</evidence>
<organism evidence="1 2">
    <name type="scientific">Sphaerisporangium corydalis</name>
    <dbReference type="NCBI Taxonomy" id="1441875"/>
    <lineage>
        <taxon>Bacteria</taxon>
        <taxon>Bacillati</taxon>
        <taxon>Actinomycetota</taxon>
        <taxon>Actinomycetes</taxon>
        <taxon>Streptosporangiales</taxon>
        <taxon>Streptosporangiaceae</taxon>
        <taxon>Sphaerisporangium</taxon>
    </lineage>
</organism>
<dbReference type="Gene3D" id="3.10.450.50">
    <property type="match status" value="1"/>
</dbReference>
<sequence length="140" mass="15627">MTDTNTRDLVNRYVALWNEPDAKVRRRTIEELWAEGGAHVLQPPEEMRKAAAGLGFASTTLEAHGYDQLEVRVAHSYEEFVAPGEFVFRPGDNAARLHNVVKFTWEMIPVGGDEVVGGGLDVLILDDDDHITTDYMFPGL</sequence>
<accession>A0ABV9ED26</accession>
<reference evidence="2" key="1">
    <citation type="journal article" date="2019" name="Int. J. Syst. Evol. Microbiol.">
        <title>The Global Catalogue of Microorganisms (GCM) 10K type strain sequencing project: providing services to taxonomists for standard genome sequencing and annotation.</title>
        <authorList>
            <consortium name="The Broad Institute Genomics Platform"/>
            <consortium name="The Broad Institute Genome Sequencing Center for Infectious Disease"/>
            <person name="Wu L."/>
            <person name="Ma J."/>
        </authorList>
    </citation>
    <scope>NUCLEOTIDE SEQUENCE [LARGE SCALE GENOMIC DNA]</scope>
    <source>
        <strain evidence="2">CCUG 49560</strain>
    </source>
</reference>
<evidence type="ECO:0008006" key="3">
    <source>
        <dbReference type="Google" id="ProtNLM"/>
    </source>
</evidence>
<comment type="caution">
    <text evidence="1">The sequence shown here is derived from an EMBL/GenBank/DDBJ whole genome shotgun (WGS) entry which is preliminary data.</text>
</comment>
<dbReference type="RefSeq" id="WP_262850673.1">
    <property type="nucleotide sequence ID" value="NZ_JANZYP010000113.1"/>
</dbReference>
<keyword evidence="2" id="KW-1185">Reference proteome</keyword>
<dbReference type="EMBL" id="JBHSFN010000008">
    <property type="protein sequence ID" value="MFC4587238.1"/>
    <property type="molecule type" value="Genomic_DNA"/>
</dbReference>
<dbReference type="SUPFAM" id="SSF54427">
    <property type="entry name" value="NTF2-like"/>
    <property type="match status" value="1"/>
</dbReference>
<dbReference type="InterPro" id="IPR032710">
    <property type="entry name" value="NTF2-like_dom_sf"/>
</dbReference>
<name>A0ABV9ED26_9ACTN</name>
<dbReference type="Proteomes" id="UP001595891">
    <property type="component" value="Unassembled WGS sequence"/>
</dbReference>